<evidence type="ECO:0000256" key="4">
    <source>
        <dbReference type="ARBA" id="ARBA00022692"/>
    </source>
</evidence>
<name>A0A2G9RXV1_AQUCT</name>
<feature type="domain" description="EGF-like" evidence="13">
    <location>
        <begin position="101"/>
        <end position="137"/>
    </location>
</feature>
<evidence type="ECO:0000256" key="10">
    <source>
        <dbReference type="ARBA" id="ARBA00023157"/>
    </source>
</evidence>
<dbReference type="SMART" id="SM00181">
    <property type="entry name" value="EGF"/>
    <property type="match status" value="5"/>
</dbReference>
<dbReference type="InterPro" id="IPR000742">
    <property type="entry name" value="EGF"/>
</dbReference>
<dbReference type="InterPro" id="IPR001881">
    <property type="entry name" value="EGF-like_Ca-bd_dom"/>
</dbReference>
<dbReference type="SUPFAM" id="SSF57196">
    <property type="entry name" value="EGF/Laminin"/>
    <property type="match status" value="5"/>
</dbReference>
<gene>
    <name evidence="14" type="ORF">AB205_0209180</name>
</gene>
<dbReference type="InterPro" id="IPR000152">
    <property type="entry name" value="EGF-type_Asp/Asn_hydroxyl_site"/>
</dbReference>
<dbReference type="EMBL" id="KV933216">
    <property type="protein sequence ID" value="PIO32615.1"/>
    <property type="molecule type" value="Genomic_DNA"/>
</dbReference>
<evidence type="ECO:0000256" key="5">
    <source>
        <dbReference type="ARBA" id="ARBA00022729"/>
    </source>
</evidence>
<keyword evidence="2" id="KW-1003">Cell membrane</keyword>
<evidence type="ECO:0000256" key="1">
    <source>
        <dbReference type="ARBA" id="ARBA00004251"/>
    </source>
</evidence>
<dbReference type="PRINTS" id="PR00010">
    <property type="entry name" value="EGFBLOOD"/>
</dbReference>
<dbReference type="PROSITE" id="PS50026">
    <property type="entry name" value="EGF_3"/>
    <property type="match status" value="5"/>
</dbReference>
<keyword evidence="11" id="KW-0325">Glycoprotein</keyword>
<dbReference type="InterPro" id="IPR013032">
    <property type="entry name" value="EGF-like_CS"/>
</dbReference>
<dbReference type="OrthoDB" id="283575at2759"/>
<evidence type="ECO:0000256" key="12">
    <source>
        <dbReference type="PROSITE-ProRule" id="PRU00076"/>
    </source>
</evidence>
<feature type="domain" description="EGF-like" evidence="13">
    <location>
        <begin position="139"/>
        <end position="175"/>
    </location>
</feature>
<keyword evidence="4" id="KW-0812">Transmembrane</keyword>
<feature type="disulfide bond" evidence="12">
    <location>
        <begin position="165"/>
        <end position="174"/>
    </location>
</feature>
<evidence type="ECO:0000259" key="13">
    <source>
        <dbReference type="PROSITE" id="PS50026"/>
    </source>
</evidence>
<keyword evidence="3 12" id="KW-0245">EGF-like domain</keyword>
<dbReference type="PANTHER" id="PTHR24044">
    <property type="entry name" value="NOTCH LIGAND FAMILY MEMBER"/>
    <property type="match status" value="1"/>
</dbReference>
<feature type="disulfide bond" evidence="12">
    <location>
        <begin position="49"/>
        <end position="58"/>
    </location>
</feature>
<feature type="domain" description="EGF-like" evidence="13">
    <location>
        <begin position="62"/>
        <end position="100"/>
    </location>
</feature>
<sequence>MQKSSDFRCPSSFFGERCQFVNPCSSSPCQNGGTCNAEFRGGVRYTCTCPLGYQDSRCLTRKDNACLSGPCRNGGTCELVLNEKNYRCRCPPGWTGDTCQQADPCASNPCGNGGTCVPFDSQYVCKCLEGFHGETCKQDVNECKQNPCKNGGTCINGFGSFSCQCRSRFTGNFCENPYVPCNPSPCQNGGTCRQTDDISYDCTCLP</sequence>
<dbReference type="GO" id="GO:0005886">
    <property type="term" value="C:plasma membrane"/>
    <property type="evidence" value="ECO:0007669"/>
    <property type="project" value="UniProtKB-SubCell"/>
</dbReference>
<feature type="disulfide bond" evidence="12">
    <location>
        <begin position="71"/>
        <end position="88"/>
    </location>
</feature>
<keyword evidence="7" id="KW-0106">Calcium</keyword>
<evidence type="ECO:0000256" key="3">
    <source>
        <dbReference type="ARBA" id="ARBA00022536"/>
    </source>
</evidence>
<keyword evidence="8" id="KW-1133">Transmembrane helix</keyword>
<dbReference type="FunFam" id="2.10.25.10:FF:000095">
    <property type="entry name" value="Notch, isoform B"/>
    <property type="match status" value="1"/>
</dbReference>
<reference evidence="14" key="1">
    <citation type="submission" date="2017-08" db="EMBL/GenBank/DDBJ databases">
        <title>Assembly of the North American Bullfrog Genome.</title>
        <authorList>
            <person name="Warren R.L."/>
            <person name="Vandervalk B.P."/>
            <person name="Kucuk E."/>
            <person name="Birol I."/>
            <person name="Helbing C."/>
            <person name="Pandoh P."/>
            <person name="Behsaz B."/>
            <person name="Mohamadi H."/>
            <person name="Chu J."/>
            <person name="Jackman S."/>
            <person name="Hammond S.A."/>
            <person name="Veldhoen N."/>
            <person name="Kirk H."/>
            <person name="Zhao Y."/>
            <person name="Coope R."/>
            <person name="Pleasance S."/>
            <person name="Moore R."/>
            <person name="Holt R."/>
        </authorList>
    </citation>
    <scope>NUCLEOTIDE SEQUENCE</scope>
    <source>
        <strain evidence="14">Bruno</strain>
        <tissue evidence="14">Liver</tissue>
    </source>
</reference>
<dbReference type="PROSITE" id="PS01186">
    <property type="entry name" value="EGF_2"/>
    <property type="match status" value="3"/>
</dbReference>
<dbReference type="Gene3D" id="2.10.25.10">
    <property type="entry name" value="Laminin"/>
    <property type="match status" value="5"/>
</dbReference>
<comment type="subcellular location">
    <subcellularLocation>
        <location evidence="1">Cell membrane</location>
        <topology evidence="1">Single-pass type I membrane protein</topology>
    </subcellularLocation>
</comment>
<dbReference type="InterPro" id="IPR018097">
    <property type="entry name" value="EGF_Ca-bd_CS"/>
</dbReference>
<feature type="disulfide bond" evidence="12">
    <location>
        <begin position="90"/>
        <end position="99"/>
    </location>
</feature>
<dbReference type="PANTHER" id="PTHR24044:SF417">
    <property type="entry name" value="WEARY, ISOFORM B"/>
    <property type="match status" value="1"/>
</dbReference>
<dbReference type="AlphaFoldDB" id="A0A2G9RXV1"/>
<feature type="non-terminal residue" evidence="14">
    <location>
        <position position="206"/>
    </location>
</feature>
<dbReference type="GO" id="GO:0005112">
    <property type="term" value="F:Notch binding"/>
    <property type="evidence" value="ECO:0007669"/>
    <property type="project" value="TreeGrafter"/>
</dbReference>
<organism evidence="14">
    <name type="scientific">Aquarana catesbeiana</name>
    <name type="common">American bullfrog</name>
    <name type="synonym">Rana catesbeiana</name>
    <dbReference type="NCBI Taxonomy" id="8400"/>
    <lineage>
        <taxon>Eukaryota</taxon>
        <taxon>Metazoa</taxon>
        <taxon>Chordata</taxon>
        <taxon>Craniata</taxon>
        <taxon>Vertebrata</taxon>
        <taxon>Euteleostomi</taxon>
        <taxon>Amphibia</taxon>
        <taxon>Batrachia</taxon>
        <taxon>Anura</taxon>
        <taxon>Neobatrachia</taxon>
        <taxon>Ranoidea</taxon>
        <taxon>Ranidae</taxon>
        <taxon>Aquarana</taxon>
    </lineage>
</organism>
<dbReference type="InterPro" id="IPR050906">
    <property type="entry name" value="Notch_signaling"/>
</dbReference>
<keyword evidence="6" id="KW-0677">Repeat</keyword>
<accession>A0A2G9RXV1</accession>
<evidence type="ECO:0000256" key="9">
    <source>
        <dbReference type="ARBA" id="ARBA00023136"/>
    </source>
</evidence>
<feature type="domain" description="EGF-like" evidence="13">
    <location>
        <begin position="177"/>
        <end position="206"/>
    </location>
</feature>
<feature type="domain" description="EGF-like" evidence="13">
    <location>
        <begin position="20"/>
        <end position="59"/>
    </location>
</feature>
<keyword evidence="10 12" id="KW-1015">Disulfide bond</keyword>
<proteinExistence type="predicted"/>
<comment type="caution">
    <text evidence="12">Lacks conserved residue(s) required for the propagation of feature annotation.</text>
</comment>
<dbReference type="FunFam" id="2.10.25.10:FF:000391">
    <property type="entry name" value="Weary, isoform C"/>
    <property type="match status" value="1"/>
</dbReference>
<dbReference type="SMART" id="SM00179">
    <property type="entry name" value="EGF_CA"/>
    <property type="match status" value="4"/>
</dbReference>
<dbReference type="Pfam" id="PF00008">
    <property type="entry name" value="EGF"/>
    <property type="match status" value="4"/>
</dbReference>
<evidence type="ECO:0000256" key="2">
    <source>
        <dbReference type="ARBA" id="ARBA00022475"/>
    </source>
</evidence>
<dbReference type="PROSITE" id="PS00010">
    <property type="entry name" value="ASX_HYDROXYL"/>
    <property type="match status" value="1"/>
</dbReference>
<keyword evidence="5" id="KW-0732">Signal</keyword>
<dbReference type="FunFam" id="2.10.25.10:FF:000255">
    <property type="entry name" value="Sushi, nidogen and EGF-like domains 1"/>
    <property type="match status" value="1"/>
</dbReference>
<dbReference type="Pfam" id="PF12661">
    <property type="entry name" value="hEGF"/>
    <property type="match status" value="1"/>
</dbReference>
<evidence type="ECO:0000256" key="6">
    <source>
        <dbReference type="ARBA" id="ARBA00022737"/>
    </source>
</evidence>
<dbReference type="PROSITE" id="PS01187">
    <property type="entry name" value="EGF_CA"/>
    <property type="match status" value="1"/>
</dbReference>
<evidence type="ECO:0000256" key="8">
    <source>
        <dbReference type="ARBA" id="ARBA00022989"/>
    </source>
</evidence>
<evidence type="ECO:0000256" key="7">
    <source>
        <dbReference type="ARBA" id="ARBA00022837"/>
    </source>
</evidence>
<dbReference type="GO" id="GO:0023052">
    <property type="term" value="P:signaling"/>
    <property type="evidence" value="ECO:0007669"/>
    <property type="project" value="UniProtKB-ARBA"/>
</dbReference>
<protein>
    <recommendedName>
        <fullName evidence="13">EGF-like domain-containing protein</fullName>
    </recommendedName>
</protein>
<dbReference type="GO" id="GO:0005509">
    <property type="term" value="F:calcium ion binding"/>
    <property type="evidence" value="ECO:0007669"/>
    <property type="project" value="InterPro"/>
</dbReference>
<dbReference type="PROSITE" id="PS00022">
    <property type="entry name" value="EGF_1"/>
    <property type="match status" value="3"/>
</dbReference>
<feature type="disulfide bond" evidence="12">
    <location>
        <begin position="127"/>
        <end position="136"/>
    </location>
</feature>
<dbReference type="FunFam" id="2.10.25.10:FF:000327">
    <property type="entry name" value="neurogenic locus notch homolog protein 4"/>
    <property type="match status" value="1"/>
</dbReference>
<dbReference type="GO" id="GO:0007154">
    <property type="term" value="P:cell communication"/>
    <property type="evidence" value="ECO:0007669"/>
    <property type="project" value="UniProtKB-ARBA"/>
</dbReference>
<evidence type="ECO:0000313" key="14">
    <source>
        <dbReference type="EMBL" id="PIO32615.1"/>
    </source>
</evidence>
<keyword evidence="9" id="KW-0472">Membrane</keyword>
<dbReference type="CDD" id="cd00054">
    <property type="entry name" value="EGF_CA"/>
    <property type="match status" value="3"/>
</dbReference>
<evidence type="ECO:0000256" key="11">
    <source>
        <dbReference type="ARBA" id="ARBA00023180"/>
    </source>
</evidence>